<dbReference type="InterPro" id="IPR053206">
    <property type="entry name" value="Dimeric_xanthone_biosynth"/>
</dbReference>
<dbReference type="Proteomes" id="UP000738349">
    <property type="component" value="Unassembled WGS sequence"/>
</dbReference>
<keyword evidence="2" id="KW-1185">Reference proteome</keyword>
<dbReference type="OrthoDB" id="58416at2759"/>
<sequence>MAPVYANHPFPLVQTPNFKLKKDGKTPDLFDDLASLMGIIHNGMICGLNSIYLQAPYIKPADERTFCAYILKWHDFLRLHHDNEETDFFPSVESLAGEREGLDAFSKFVKDCHSGKEKYDGRRIVELIDGFGTVLVEHLAGELPTLQGLRQYGDKMNTLPKVFDDEGEKTMKALGLSGMCFFFANHDLHYEEDLWAAFPPAPGIVKFLCRSIVWWFNKDLYKFGSCDRQGNLKPLKIVF</sequence>
<dbReference type="PANTHER" id="PTHR38048">
    <property type="entry name" value="EXPRESSED PROTEIN"/>
    <property type="match status" value="1"/>
</dbReference>
<proteinExistence type="predicted"/>
<dbReference type="AlphaFoldDB" id="A0A9P9DVG3"/>
<dbReference type="EMBL" id="JAGMUV010000020">
    <property type="protein sequence ID" value="KAH7125976.1"/>
    <property type="molecule type" value="Genomic_DNA"/>
</dbReference>
<reference evidence="1" key="1">
    <citation type="journal article" date="2021" name="Nat. Commun.">
        <title>Genetic determinants of endophytism in the Arabidopsis root mycobiome.</title>
        <authorList>
            <person name="Mesny F."/>
            <person name="Miyauchi S."/>
            <person name="Thiergart T."/>
            <person name="Pickel B."/>
            <person name="Atanasova L."/>
            <person name="Karlsson M."/>
            <person name="Huettel B."/>
            <person name="Barry K.W."/>
            <person name="Haridas S."/>
            <person name="Chen C."/>
            <person name="Bauer D."/>
            <person name="Andreopoulos W."/>
            <person name="Pangilinan J."/>
            <person name="LaButti K."/>
            <person name="Riley R."/>
            <person name="Lipzen A."/>
            <person name="Clum A."/>
            <person name="Drula E."/>
            <person name="Henrissat B."/>
            <person name="Kohler A."/>
            <person name="Grigoriev I.V."/>
            <person name="Martin F.M."/>
            <person name="Hacquard S."/>
        </authorList>
    </citation>
    <scope>NUCLEOTIDE SEQUENCE</scope>
    <source>
        <strain evidence="1">MPI-CAGE-AT-0147</strain>
    </source>
</reference>
<comment type="caution">
    <text evidence="1">The sequence shown here is derived from an EMBL/GenBank/DDBJ whole genome shotgun (WGS) entry which is preliminary data.</text>
</comment>
<gene>
    <name evidence="1" type="ORF">EDB81DRAFT_765066</name>
</gene>
<dbReference type="PANTHER" id="PTHR38048:SF2">
    <property type="entry name" value="HEMERYTHRIN-LIKE DOMAIN-CONTAINING PROTEIN"/>
    <property type="match status" value="1"/>
</dbReference>
<name>A0A9P9DVG3_9HYPO</name>
<evidence type="ECO:0000313" key="2">
    <source>
        <dbReference type="Proteomes" id="UP000738349"/>
    </source>
</evidence>
<accession>A0A9P9DVG3</accession>
<evidence type="ECO:0000313" key="1">
    <source>
        <dbReference type="EMBL" id="KAH7125976.1"/>
    </source>
</evidence>
<organism evidence="1 2">
    <name type="scientific">Dactylonectria macrodidyma</name>
    <dbReference type="NCBI Taxonomy" id="307937"/>
    <lineage>
        <taxon>Eukaryota</taxon>
        <taxon>Fungi</taxon>
        <taxon>Dikarya</taxon>
        <taxon>Ascomycota</taxon>
        <taxon>Pezizomycotina</taxon>
        <taxon>Sordariomycetes</taxon>
        <taxon>Hypocreomycetidae</taxon>
        <taxon>Hypocreales</taxon>
        <taxon>Nectriaceae</taxon>
        <taxon>Dactylonectria</taxon>
    </lineage>
</organism>
<protein>
    <recommendedName>
        <fullName evidence="3">Hemerythrin-like domain-containing protein</fullName>
    </recommendedName>
</protein>
<evidence type="ECO:0008006" key="3">
    <source>
        <dbReference type="Google" id="ProtNLM"/>
    </source>
</evidence>